<dbReference type="NCBIfam" id="TIGR00666">
    <property type="entry name" value="PBP4"/>
    <property type="match status" value="1"/>
</dbReference>
<dbReference type="PRINTS" id="PR00922">
    <property type="entry name" value="DADACBPTASE3"/>
</dbReference>
<evidence type="ECO:0000313" key="6">
    <source>
        <dbReference type="Proteomes" id="UP001064879"/>
    </source>
</evidence>
<organism evidence="5 6">
    <name type="scientific">Brevibacterium spongiae</name>
    <dbReference type="NCBI Taxonomy" id="2909672"/>
    <lineage>
        <taxon>Bacteria</taxon>
        <taxon>Bacillati</taxon>
        <taxon>Actinomycetota</taxon>
        <taxon>Actinomycetes</taxon>
        <taxon>Micrococcales</taxon>
        <taxon>Brevibacteriaceae</taxon>
        <taxon>Brevibacterium</taxon>
    </lineage>
</organism>
<dbReference type="Pfam" id="PF02113">
    <property type="entry name" value="Peptidase_S13"/>
    <property type="match status" value="2"/>
</dbReference>
<dbReference type="EC" id="3.4.16.4" evidence="5"/>
<feature type="compositionally biased region" description="Low complexity" evidence="3">
    <location>
        <begin position="306"/>
        <end position="316"/>
    </location>
</feature>
<feature type="region of interest" description="Disordered" evidence="3">
    <location>
        <begin position="1"/>
        <end position="33"/>
    </location>
</feature>
<dbReference type="InterPro" id="IPR000667">
    <property type="entry name" value="Peptidase_S13"/>
</dbReference>
<accession>A0ABY5SR81</accession>
<protein>
    <submittedName>
        <fullName evidence="5">D-alanyl-D-alanine carboxypeptidase/D-alanyl-D-alanine-endopeptidase</fullName>
        <ecNumber evidence="5">3.4.16.4</ecNumber>
    </submittedName>
</protein>
<evidence type="ECO:0000256" key="3">
    <source>
        <dbReference type="SAM" id="MobiDB-lite"/>
    </source>
</evidence>
<feature type="compositionally biased region" description="Basic and acidic residues" evidence="3">
    <location>
        <begin position="1"/>
        <end position="24"/>
    </location>
</feature>
<evidence type="ECO:0000313" key="5">
    <source>
        <dbReference type="EMBL" id="UVI37063.1"/>
    </source>
</evidence>
<dbReference type="GO" id="GO:0009002">
    <property type="term" value="F:serine-type D-Ala-D-Ala carboxypeptidase activity"/>
    <property type="evidence" value="ECO:0007669"/>
    <property type="project" value="UniProtKB-EC"/>
</dbReference>
<gene>
    <name evidence="5" type="primary">dacB</name>
    <name evidence="5" type="ORF">L1F31_05260</name>
</gene>
<evidence type="ECO:0000256" key="4">
    <source>
        <dbReference type="SAM" id="Phobius"/>
    </source>
</evidence>
<dbReference type="Proteomes" id="UP001064879">
    <property type="component" value="Chromosome"/>
</dbReference>
<dbReference type="RefSeq" id="WP_265419622.1">
    <property type="nucleotide sequence ID" value="NZ_CP093443.1"/>
</dbReference>
<name>A0ABY5SR81_9MICO</name>
<keyword evidence="4" id="KW-0812">Transmembrane</keyword>
<dbReference type="Gene3D" id="3.40.710.10">
    <property type="entry name" value="DD-peptidase/beta-lactamase superfamily"/>
    <property type="match status" value="2"/>
</dbReference>
<evidence type="ECO:0000256" key="2">
    <source>
        <dbReference type="ARBA" id="ARBA00022801"/>
    </source>
</evidence>
<keyword evidence="2 5" id="KW-0378">Hydrolase</keyword>
<keyword evidence="5" id="KW-0121">Carboxypeptidase</keyword>
<keyword evidence="4" id="KW-1133">Transmembrane helix</keyword>
<evidence type="ECO:0000256" key="1">
    <source>
        <dbReference type="ARBA" id="ARBA00006096"/>
    </source>
</evidence>
<keyword evidence="5" id="KW-0645">Protease</keyword>
<reference evidence="5" key="1">
    <citation type="submission" date="2022-03" db="EMBL/GenBank/DDBJ databases">
        <title>Brevibacterium spongiae sp. nov., isolated from marine sponge.</title>
        <authorList>
            <person name="Li Z."/>
            <person name="Zhang M."/>
        </authorList>
    </citation>
    <scope>NUCLEOTIDE SEQUENCE</scope>
    <source>
        <strain evidence="5">WHS-Z9</strain>
    </source>
</reference>
<dbReference type="EMBL" id="CP093443">
    <property type="protein sequence ID" value="UVI37063.1"/>
    <property type="molecule type" value="Genomic_DNA"/>
</dbReference>
<dbReference type="InterPro" id="IPR012338">
    <property type="entry name" value="Beta-lactam/transpept-like"/>
</dbReference>
<feature type="transmembrane region" description="Helical" evidence="4">
    <location>
        <begin position="33"/>
        <end position="51"/>
    </location>
</feature>
<keyword evidence="6" id="KW-1185">Reference proteome</keyword>
<keyword evidence="4" id="KW-0472">Membrane</keyword>
<sequence>MNDIPDEPKPADKADSETPRSDAKKQRRRRGKGGAITAGVLVLALGAYAAVDAFDLVPGLPSVLTTAPQIDVQTVPDPQAQGKDVPAPASAVEDSAPVPSTIPDEIDPILKDSKVKGFGLEVRDGLTDDVLYAKNETKPRTPASVTKVLTAAAALKAIGGQTRLATTADFDAEANTLTLTGGGDVLLGAGDSDPGSVNGHGGLRTLAEDTAEALKDDGITEVALGLDTHRYTGADFDSGWDRVDIAKGVIAPIQPIMVDTAYIGSKDREWRARSEHPAADALTIFAKELKRAGITTTEAKGEAESGEAGSDSAQDGAGSGEAGKELARVESATISEIVEYALVHSDNVVAEVLGNEVALARGDEGSLEAAPQAVLEALGDSIDLGRTDLVDTSGLSYDNRIAPHDLTTVLQASVVADDSLAGLISYFPVGGLTGTLHDRMVDEKNASGVVHAKTGTLSTVTSLAGGVLDAEGRYLVFSIQIDDVDKDKILEARQTVDDIVTALANCGCR</sequence>
<proteinExistence type="inferred from homology"/>
<dbReference type="SUPFAM" id="SSF56601">
    <property type="entry name" value="beta-lactamase/transpeptidase-like"/>
    <property type="match status" value="1"/>
</dbReference>
<comment type="similarity">
    <text evidence="1">Belongs to the peptidase S13 family.</text>
</comment>
<feature type="region of interest" description="Disordered" evidence="3">
    <location>
        <begin position="297"/>
        <end position="323"/>
    </location>
</feature>
<dbReference type="PANTHER" id="PTHR30023">
    <property type="entry name" value="D-ALANYL-D-ALANINE CARBOXYPEPTIDASE"/>
    <property type="match status" value="1"/>
</dbReference>
<feature type="region of interest" description="Disordered" evidence="3">
    <location>
        <begin position="74"/>
        <end position="103"/>
    </location>
</feature>
<dbReference type="PANTHER" id="PTHR30023:SF0">
    <property type="entry name" value="PENICILLIN-SENSITIVE CARBOXYPEPTIDASE A"/>
    <property type="match status" value="1"/>
</dbReference>